<accession>A0ABP6SXV8</accession>
<keyword evidence="1 2" id="KW-0238">DNA-binding</keyword>
<dbReference type="PANTHER" id="PTHR10302:SF27">
    <property type="entry name" value="SINGLE-STRANDED DNA-BINDING PROTEIN"/>
    <property type="match status" value="1"/>
</dbReference>
<sequence length="153" mass="16491">MANETTITIVGNLTADPEMRVTPTGVAVAKFTVASTPRTLDKASGQWVDGEAMFLTCTAWRQLAENVTQSLTKGSRVVLTGRLRQHHWETDQGEKRSMFGVDVEEIGPSLRWATATVRKATRSGPTGQTPPDDAWSTAAPAAPTNHGSDEPPF</sequence>
<dbReference type="HAMAP" id="MF_00984">
    <property type="entry name" value="SSB"/>
    <property type="match status" value="1"/>
</dbReference>
<dbReference type="PIRSF" id="PIRSF002070">
    <property type="entry name" value="SSB"/>
    <property type="match status" value="1"/>
</dbReference>
<evidence type="ECO:0000256" key="4">
    <source>
        <dbReference type="SAM" id="MobiDB-lite"/>
    </source>
</evidence>
<comment type="caution">
    <text evidence="2">Lacks conserved residue(s) required for the propagation of feature annotation.</text>
</comment>
<evidence type="ECO:0000256" key="1">
    <source>
        <dbReference type="ARBA" id="ARBA00023125"/>
    </source>
</evidence>
<evidence type="ECO:0000256" key="3">
    <source>
        <dbReference type="PIRNR" id="PIRNR002070"/>
    </source>
</evidence>
<dbReference type="Proteomes" id="UP001501676">
    <property type="component" value="Unassembled WGS sequence"/>
</dbReference>
<dbReference type="RefSeq" id="WP_345728990.1">
    <property type="nucleotide sequence ID" value="NZ_BAAAYN010000022.1"/>
</dbReference>
<reference evidence="6" key="1">
    <citation type="journal article" date="2019" name="Int. J. Syst. Evol. Microbiol.">
        <title>The Global Catalogue of Microorganisms (GCM) 10K type strain sequencing project: providing services to taxonomists for standard genome sequencing and annotation.</title>
        <authorList>
            <consortium name="The Broad Institute Genomics Platform"/>
            <consortium name="The Broad Institute Genome Sequencing Center for Infectious Disease"/>
            <person name="Wu L."/>
            <person name="Ma J."/>
        </authorList>
    </citation>
    <scope>NUCLEOTIDE SEQUENCE [LARGE SCALE GENOMIC DNA]</scope>
    <source>
        <strain evidence="6">JCM 9458</strain>
    </source>
</reference>
<evidence type="ECO:0000256" key="2">
    <source>
        <dbReference type="HAMAP-Rule" id="MF_00984"/>
    </source>
</evidence>
<gene>
    <name evidence="5" type="ORF">GCM10020369_32970</name>
</gene>
<dbReference type="NCBIfam" id="NF005851">
    <property type="entry name" value="PRK07772.1"/>
    <property type="match status" value="1"/>
</dbReference>
<dbReference type="GO" id="GO:0003677">
    <property type="term" value="F:DNA binding"/>
    <property type="evidence" value="ECO:0007669"/>
    <property type="project" value="UniProtKB-KW"/>
</dbReference>
<dbReference type="NCBIfam" id="TIGR00621">
    <property type="entry name" value="ssb"/>
    <property type="match status" value="1"/>
</dbReference>
<dbReference type="PANTHER" id="PTHR10302">
    <property type="entry name" value="SINGLE-STRANDED DNA-BINDING PROTEIN"/>
    <property type="match status" value="1"/>
</dbReference>
<name>A0ABP6SXV8_9ACTN</name>
<comment type="caution">
    <text evidence="5">The sequence shown here is derived from an EMBL/GenBank/DDBJ whole genome shotgun (WGS) entry which is preliminary data.</text>
</comment>
<protein>
    <recommendedName>
        <fullName evidence="2 3">Single-stranded DNA-binding protein</fullName>
        <shortName evidence="2">SSB</shortName>
    </recommendedName>
</protein>
<dbReference type="Pfam" id="PF00436">
    <property type="entry name" value="SSB"/>
    <property type="match status" value="1"/>
</dbReference>
<dbReference type="EMBL" id="BAAAYN010000022">
    <property type="protein sequence ID" value="GAA3388101.1"/>
    <property type="molecule type" value="Genomic_DNA"/>
</dbReference>
<evidence type="ECO:0000313" key="6">
    <source>
        <dbReference type="Proteomes" id="UP001501676"/>
    </source>
</evidence>
<dbReference type="InterPro" id="IPR011344">
    <property type="entry name" value="ssDNA-bd"/>
</dbReference>
<dbReference type="InterPro" id="IPR000424">
    <property type="entry name" value="Primosome_PriB/ssb"/>
</dbReference>
<evidence type="ECO:0000313" key="5">
    <source>
        <dbReference type="EMBL" id="GAA3388101.1"/>
    </source>
</evidence>
<comment type="subunit">
    <text evidence="2">Homotetramer.</text>
</comment>
<dbReference type="PROSITE" id="PS50935">
    <property type="entry name" value="SSB"/>
    <property type="match status" value="1"/>
</dbReference>
<keyword evidence="6" id="KW-1185">Reference proteome</keyword>
<feature type="region of interest" description="Disordered" evidence="4">
    <location>
        <begin position="117"/>
        <end position="153"/>
    </location>
</feature>
<proteinExistence type="inferred from homology"/>
<dbReference type="InterPro" id="IPR012340">
    <property type="entry name" value="NA-bd_OB-fold"/>
</dbReference>
<dbReference type="CDD" id="cd04496">
    <property type="entry name" value="SSB_OBF"/>
    <property type="match status" value="1"/>
</dbReference>
<dbReference type="Gene3D" id="2.40.50.140">
    <property type="entry name" value="Nucleic acid-binding proteins"/>
    <property type="match status" value="1"/>
</dbReference>
<dbReference type="SUPFAM" id="SSF50249">
    <property type="entry name" value="Nucleic acid-binding proteins"/>
    <property type="match status" value="1"/>
</dbReference>
<organism evidence="5 6">
    <name type="scientific">Cryptosporangium minutisporangium</name>
    <dbReference type="NCBI Taxonomy" id="113569"/>
    <lineage>
        <taxon>Bacteria</taxon>
        <taxon>Bacillati</taxon>
        <taxon>Actinomycetota</taxon>
        <taxon>Actinomycetes</taxon>
        <taxon>Cryptosporangiales</taxon>
        <taxon>Cryptosporangiaceae</taxon>
        <taxon>Cryptosporangium</taxon>
    </lineage>
</organism>